<feature type="compositionally biased region" description="Low complexity" evidence="5">
    <location>
        <begin position="276"/>
        <end position="288"/>
    </location>
</feature>
<dbReference type="Gene3D" id="3.60.20.10">
    <property type="entry name" value="Glutamine Phosphoribosylpyrophosphate, subunit 1, domain 1"/>
    <property type="match status" value="1"/>
</dbReference>
<dbReference type="Proteomes" id="UP000195557">
    <property type="component" value="Unassembled WGS sequence"/>
</dbReference>
<evidence type="ECO:0000313" key="6">
    <source>
        <dbReference type="EMBL" id="OUS47179.1"/>
    </source>
</evidence>
<dbReference type="SUPFAM" id="SSF56235">
    <property type="entry name" value="N-terminal nucleophile aminohydrolases (Ntn hydrolases)"/>
    <property type="match status" value="1"/>
</dbReference>
<accession>A0A1Y5IC65</accession>
<proteinExistence type="inferred from homology"/>
<dbReference type="InterPro" id="IPR022281">
    <property type="entry name" value="ATP-dep_Prtase_HsIV_su"/>
</dbReference>
<dbReference type="EMBL" id="KZ155778">
    <property type="protein sequence ID" value="OUS47179.1"/>
    <property type="molecule type" value="Genomic_DNA"/>
</dbReference>
<dbReference type="PANTHER" id="PTHR32194">
    <property type="entry name" value="METALLOPROTEASE TLDD"/>
    <property type="match status" value="1"/>
</dbReference>
<dbReference type="GO" id="GO:0004298">
    <property type="term" value="F:threonine-type endopeptidase activity"/>
    <property type="evidence" value="ECO:0007669"/>
    <property type="project" value="UniProtKB-KW"/>
</dbReference>
<keyword evidence="3" id="KW-0888">Threonine protease</keyword>
<dbReference type="GO" id="GO:0051603">
    <property type="term" value="P:proteolysis involved in protein catabolic process"/>
    <property type="evidence" value="ECO:0007669"/>
    <property type="project" value="InterPro"/>
</dbReference>
<evidence type="ECO:0000256" key="2">
    <source>
        <dbReference type="ARBA" id="ARBA00022670"/>
    </source>
</evidence>
<dbReference type="PANTHER" id="PTHR32194:SF7">
    <property type="entry name" value="ATP-DEPENDENT PROTEASE SUBUNIT HSLV"/>
    <property type="match status" value="1"/>
</dbReference>
<dbReference type="InterPro" id="IPR001353">
    <property type="entry name" value="Proteasome_sua/b"/>
</dbReference>
<sequence length="391" mass="41780">MRRSARCFTRVVAPVIDGVAPVARTRARASLSRAHDGVRATTVLCIRKNGVTTIMADGQVTMGSEIVKPNVKKVRVIEPGVVGGFAGATADAFTLFDRLEQQLEQHPGQLTRACVELAKQWRTDKFLRKLEATMIVADKESSFQITGSGDVLEPHDGVIGIGSGGSYALAAARALVDVPGMSSFDIAKKAMTIAADTCVYTNHNFTWQIIGGDDATTSAEEKDGDASKGPSRAPAGEGGSRGQNPTDQKSSASSRAFINAAARGSSKNDGPLIGGSTRSPSSSYVTSSSEGMSSIQTLGSAFIDARFDALELFSARFTAAFLLEFRPTRIFPTAFSHLLVLFLDLGRLRVLLVLGEESSFRLALAFPRRRAFGFFFLSQILWLDLITGTVS</sequence>
<name>A0A1Y5IC65_OSTTA</name>
<evidence type="ECO:0000256" key="3">
    <source>
        <dbReference type="ARBA" id="ARBA00022698"/>
    </source>
</evidence>
<keyword evidence="2 6" id="KW-0645">Protease</keyword>
<dbReference type="AlphaFoldDB" id="A0A1Y5IC65"/>
<dbReference type="PROSITE" id="PS51476">
    <property type="entry name" value="PROTEASOME_BETA_2"/>
    <property type="match status" value="1"/>
</dbReference>
<organism evidence="6">
    <name type="scientific">Ostreococcus tauri</name>
    <name type="common">Marine green alga</name>
    <dbReference type="NCBI Taxonomy" id="70448"/>
    <lineage>
        <taxon>Eukaryota</taxon>
        <taxon>Viridiplantae</taxon>
        <taxon>Chlorophyta</taxon>
        <taxon>Mamiellophyceae</taxon>
        <taxon>Mamiellales</taxon>
        <taxon>Bathycoccaceae</taxon>
        <taxon>Ostreococcus</taxon>
    </lineage>
</organism>
<dbReference type="eggNOG" id="ENOG502RS9W">
    <property type="taxonomic scope" value="Eukaryota"/>
</dbReference>
<dbReference type="InterPro" id="IPR029055">
    <property type="entry name" value="Ntn_hydrolases_N"/>
</dbReference>
<evidence type="ECO:0000256" key="4">
    <source>
        <dbReference type="ARBA" id="ARBA00022801"/>
    </source>
</evidence>
<dbReference type="GO" id="GO:0009376">
    <property type="term" value="C:HslUV protease complex"/>
    <property type="evidence" value="ECO:0007669"/>
    <property type="project" value="InterPro"/>
</dbReference>
<dbReference type="NCBIfam" id="NF003964">
    <property type="entry name" value="PRK05456.1"/>
    <property type="match status" value="1"/>
</dbReference>
<dbReference type="GO" id="GO:0005839">
    <property type="term" value="C:proteasome core complex"/>
    <property type="evidence" value="ECO:0007669"/>
    <property type="project" value="InterPro"/>
</dbReference>
<protein>
    <submittedName>
        <fullName evidence="6">ATP-dependent protease HslVU</fullName>
    </submittedName>
</protein>
<keyword evidence="4" id="KW-0378">Hydrolase</keyword>
<feature type="region of interest" description="Disordered" evidence="5">
    <location>
        <begin position="216"/>
        <end position="288"/>
    </location>
</feature>
<reference evidence="6" key="1">
    <citation type="submission" date="2017-04" db="EMBL/GenBank/DDBJ databases">
        <title>Population genomics of picophytoplankton unveils novel chromosome hypervariability.</title>
        <authorList>
            <consortium name="DOE Joint Genome Institute"/>
            <person name="Blanc-Mathieu R."/>
            <person name="Krasovec M."/>
            <person name="Hebrard M."/>
            <person name="Yau S."/>
            <person name="Desgranges E."/>
            <person name="Martin J."/>
            <person name="Schackwitz W."/>
            <person name="Kuo A."/>
            <person name="Salin G."/>
            <person name="Donnadieu C."/>
            <person name="Desdevises Y."/>
            <person name="Sanchez-Ferandin S."/>
            <person name="Moreau H."/>
            <person name="Rivals E."/>
            <person name="Grigoriev I.V."/>
            <person name="Grimsley N."/>
            <person name="Eyre-Walker A."/>
            <person name="Piganeau G."/>
        </authorList>
    </citation>
    <scope>NUCLEOTIDE SEQUENCE [LARGE SCALE GENOMIC DNA]</scope>
    <source>
        <strain evidence="6">RCC 1115</strain>
    </source>
</reference>
<dbReference type="NCBIfam" id="TIGR03692">
    <property type="entry name" value="ATP_dep_HslV"/>
    <property type="match status" value="1"/>
</dbReference>
<dbReference type="InterPro" id="IPR023333">
    <property type="entry name" value="Proteasome_suB-type"/>
</dbReference>
<gene>
    <name evidence="6" type="ORF">BE221DRAFT_72142</name>
</gene>
<feature type="compositionally biased region" description="Polar residues" evidence="5">
    <location>
        <begin position="242"/>
        <end position="256"/>
    </location>
</feature>
<evidence type="ECO:0000256" key="1">
    <source>
        <dbReference type="ARBA" id="ARBA00006053"/>
    </source>
</evidence>
<evidence type="ECO:0000256" key="5">
    <source>
        <dbReference type="SAM" id="MobiDB-lite"/>
    </source>
</evidence>
<dbReference type="Pfam" id="PF00227">
    <property type="entry name" value="Proteasome"/>
    <property type="match status" value="1"/>
</dbReference>
<comment type="similarity">
    <text evidence="1">Belongs to the peptidase T1B family. HslV subfamily.</text>
</comment>